<dbReference type="PANTHER" id="PTHR43434">
    <property type="entry name" value="PHOSPHOGLYCOLATE PHOSPHATASE"/>
    <property type="match status" value="1"/>
</dbReference>
<evidence type="ECO:0000313" key="7">
    <source>
        <dbReference type="EMBL" id="TRW18166.1"/>
    </source>
</evidence>
<evidence type="ECO:0000313" key="8">
    <source>
        <dbReference type="Proteomes" id="UP000317894"/>
    </source>
</evidence>
<keyword evidence="6" id="KW-0460">Magnesium</keyword>
<accession>A0A552UIW1</accession>
<dbReference type="SUPFAM" id="SSF56784">
    <property type="entry name" value="HAD-like"/>
    <property type="match status" value="1"/>
</dbReference>
<keyword evidence="6" id="KW-0119">Carbohydrate metabolism</keyword>
<feature type="binding site" evidence="6">
    <location>
        <position position="170"/>
    </location>
    <ligand>
        <name>Mg(2+)</name>
        <dbReference type="ChEBI" id="CHEBI:18420"/>
    </ligand>
</feature>
<evidence type="ECO:0000256" key="3">
    <source>
        <dbReference type="ARBA" id="ARBA00004818"/>
    </source>
</evidence>
<evidence type="ECO:0000256" key="1">
    <source>
        <dbReference type="ARBA" id="ARBA00000830"/>
    </source>
</evidence>
<dbReference type="SFLD" id="SFLDS00003">
    <property type="entry name" value="Haloacid_Dehalogenase"/>
    <property type="match status" value="1"/>
</dbReference>
<comment type="function">
    <text evidence="6">Specifically catalyzes the dephosphorylation of 2-phosphoglycolate. Is involved in the dissimilation of the intracellular 2-phosphoglycolate formed during the DNA repair of 3'-phosphoglycolate ends, a major class of DNA lesions induced by oxidative stress.</text>
</comment>
<gene>
    <name evidence="7" type="ORF">FMM06_08695</name>
</gene>
<dbReference type="GO" id="GO:0005829">
    <property type="term" value="C:cytosol"/>
    <property type="evidence" value="ECO:0007669"/>
    <property type="project" value="TreeGrafter"/>
</dbReference>
<dbReference type="GO" id="GO:0006281">
    <property type="term" value="P:DNA repair"/>
    <property type="evidence" value="ECO:0007669"/>
    <property type="project" value="TreeGrafter"/>
</dbReference>
<dbReference type="InterPro" id="IPR037512">
    <property type="entry name" value="PGPase_prok"/>
</dbReference>
<dbReference type="InterPro" id="IPR023214">
    <property type="entry name" value="HAD_sf"/>
</dbReference>
<dbReference type="GO" id="GO:0005975">
    <property type="term" value="P:carbohydrate metabolic process"/>
    <property type="evidence" value="ECO:0007669"/>
    <property type="project" value="InterPro"/>
</dbReference>
<keyword evidence="8" id="KW-1185">Reference proteome</keyword>
<dbReference type="UniPathway" id="UPA00865">
    <property type="reaction ID" value="UER00834"/>
</dbReference>
<dbReference type="Pfam" id="PF00702">
    <property type="entry name" value="Hydrolase"/>
    <property type="match status" value="1"/>
</dbReference>
<name>A0A552UIW1_9SPHN</name>
<dbReference type="Proteomes" id="UP000317894">
    <property type="component" value="Unassembled WGS sequence"/>
</dbReference>
<protein>
    <recommendedName>
        <fullName evidence="5 6">Phosphoglycolate phosphatase</fullName>
        <shortName evidence="6">PGP</shortName>
        <shortName evidence="6">PGPase</shortName>
        <ecNumber evidence="5 6">3.1.3.18</ecNumber>
    </recommendedName>
</protein>
<reference evidence="7 8" key="1">
    <citation type="submission" date="2019-07" db="EMBL/GenBank/DDBJ databases">
        <title>Novel species isolated from glacier.</title>
        <authorList>
            <person name="Liu Q."/>
            <person name="Xin Y.-H."/>
        </authorList>
    </citation>
    <scope>NUCLEOTIDE SEQUENCE [LARGE SCALE GENOMIC DNA]</scope>
    <source>
        <strain evidence="7 8">LB1R16</strain>
    </source>
</reference>
<comment type="catalytic activity">
    <reaction evidence="1 6">
        <text>2-phosphoglycolate + H2O = glycolate + phosphate</text>
        <dbReference type="Rhea" id="RHEA:14369"/>
        <dbReference type="ChEBI" id="CHEBI:15377"/>
        <dbReference type="ChEBI" id="CHEBI:29805"/>
        <dbReference type="ChEBI" id="CHEBI:43474"/>
        <dbReference type="ChEBI" id="CHEBI:58033"/>
        <dbReference type="EC" id="3.1.3.18"/>
    </reaction>
</comment>
<dbReference type="RefSeq" id="WP_144236859.1">
    <property type="nucleotide sequence ID" value="NZ_VJWA01000001.1"/>
</dbReference>
<sequence>MLPKLVIFDLDGTLVDTAPDLCAALSHALIALGREPVDAAVVRHLVGHGARALLEAGLGLTGGNDEALVEAGLPLFLSHYAAHIADGSRPYDGVEATMDELDAAGTRLAVCTNKPIALANALIEALGWSGRFAAVLGGDSLAVRKPDGAHVAATAEAAGASLTDAVFVGDTAVDVAAARDARVPVVVVAFGFAPDARVLGADAVIDDYAELVPLLRGLQR</sequence>
<dbReference type="GO" id="GO:0046295">
    <property type="term" value="P:glycolate biosynthetic process"/>
    <property type="evidence" value="ECO:0007669"/>
    <property type="project" value="UniProtKB-UniRule"/>
</dbReference>
<feature type="binding site" evidence="6">
    <location>
        <position position="11"/>
    </location>
    <ligand>
        <name>Mg(2+)</name>
        <dbReference type="ChEBI" id="CHEBI:18420"/>
    </ligand>
</feature>
<comment type="pathway">
    <text evidence="3 6">Organic acid metabolism; glycolate biosynthesis; glycolate from 2-phosphoglycolate: step 1/1.</text>
</comment>
<proteinExistence type="inferred from homology"/>
<evidence type="ECO:0000256" key="4">
    <source>
        <dbReference type="ARBA" id="ARBA00006171"/>
    </source>
</evidence>
<dbReference type="InterPro" id="IPR023198">
    <property type="entry name" value="PGP-like_dom2"/>
</dbReference>
<dbReference type="GO" id="GO:0008967">
    <property type="term" value="F:phosphoglycolate phosphatase activity"/>
    <property type="evidence" value="ECO:0007669"/>
    <property type="project" value="UniProtKB-UniRule"/>
</dbReference>
<dbReference type="InterPro" id="IPR036412">
    <property type="entry name" value="HAD-like_sf"/>
</dbReference>
<feature type="active site" description="Nucleophile" evidence="6">
    <location>
        <position position="9"/>
    </location>
</feature>
<dbReference type="EC" id="3.1.3.18" evidence="5 6"/>
<dbReference type="GO" id="GO:0046872">
    <property type="term" value="F:metal ion binding"/>
    <property type="evidence" value="ECO:0007669"/>
    <property type="project" value="UniProtKB-KW"/>
</dbReference>
<comment type="caution">
    <text evidence="7">The sequence shown here is derived from an EMBL/GenBank/DDBJ whole genome shotgun (WGS) entry which is preliminary data.</text>
</comment>
<comment type="cofactor">
    <cofactor evidence="2 6">
        <name>Mg(2+)</name>
        <dbReference type="ChEBI" id="CHEBI:18420"/>
    </cofactor>
</comment>
<evidence type="ECO:0000256" key="6">
    <source>
        <dbReference type="HAMAP-Rule" id="MF_00495"/>
    </source>
</evidence>
<evidence type="ECO:0000256" key="5">
    <source>
        <dbReference type="ARBA" id="ARBA00013078"/>
    </source>
</evidence>
<dbReference type="Gene3D" id="3.40.50.1000">
    <property type="entry name" value="HAD superfamily/HAD-like"/>
    <property type="match status" value="1"/>
</dbReference>
<dbReference type="PANTHER" id="PTHR43434:SF1">
    <property type="entry name" value="PHOSPHOGLYCOLATE PHOSPHATASE"/>
    <property type="match status" value="1"/>
</dbReference>
<evidence type="ECO:0000256" key="2">
    <source>
        <dbReference type="ARBA" id="ARBA00001946"/>
    </source>
</evidence>
<keyword evidence="6 7" id="KW-0378">Hydrolase</keyword>
<dbReference type="Gene3D" id="1.10.150.240">
    <property type="entry name" value="Putative phosphatase, domain 2"/>
    <property type="match status" value="1"/>
</dbReference>
<organism evidence="7 8">
    <name type="scientific">Glacieibacterium frigidum</name>
    <dbReference type="NCBI Taxonomy" id="2593303"/>
    <lineage>
        <taxon>Bacteria</taxon>
        <taxon>Pseudomonadati</taxon>
        <taxon>Pseudomonadota</taxon>
        <taxon>Alphaproteobacteria</taxon>
        <taxon>Sphingomonadales</taxon>
        <taxon>Sphingosinicellaceae</taxon>
        <taxon>Glacieibacterium</taxon>
    </lineage>
</organism>
<dbReference type="HAMAP" id="MF_00495">
    <property type="entry name" value="GPH_hydrolase_bact"/>
    <property type="match status" value="1"/>
</dbReference>
<dbReference type="EMBL" id="VJWA01000001">
    <property type="protein sequence ID" value="TRW18166.1"/>
    <property type="molecule type" value="Genomic_DNA"/>
</dbReference>
<comment type="similarity">
    <text evidence="4 6">Belongs to the HAD-like hydrolase superfamily. CbbY/CbbZ/Gph/YieH family.</text>
</comment>
<dbReference type="SFLD" id="SFLDG01129">
    <property type="entry name" value="C1.5:_HAD__Beta-PGM__Phosphata"/>
    <property type="match status" value="1"/>
</dbReference>
<dbReference type="OrthoDB" id="9793014at2"/>
<feature type="binding site" evidence="6">
    <location>
        <position position="9"/>
    </location>
    <ligand>
        <name>Mg(2+)</name>
        <dbReference type="ChEBI" id="CHEBI:18420"/>
    </ligand>
</feature>
<dbReference type="AlphaFoldDB" id="A0A552UIW1"/>
<keyword evidence="6" id="KW-0479">Metal-binding</keyword>
<dbReference type="InterPro" id="IPR050155">
    <property type="entry name" value="HAD-like_hydrolase_sf"/>
</dbReference>